<protein>
    <submittedName>
        <fullName evidence="3">Response regulator</fullName>
    </submittedName>
</protein>
<reference evidence="4" key="1">
    <citation type="journal article" date="2019" name="Int. J. Syst. Evol. Microbiol.">
        <title>The Global Catalogue of Microorganisms (GCM) 10K type strain sequencing project: providing services to taxonomists for standard genome sequencing and annotation.</title>
        <authorList>
            <consortium name="The Broad Institute Genomics Platform"/>
            <consortium name="The Broad Institute Genome Sequencing Center for Infectious Disease"/>
            <person name="Wu L."/>
            <person name="Ma J."/>
        </authorList>
    </citation>
    <scope>NUCLEOTIDE SEQUENCE [LARGE SCALE GENOMIC DNA]</scope>
    <source>
        <strain evidence="4">CGMCC 4.7192</strain>
    </source>
</reference>
<dbReference type="SUPFAM" id="SSF52172">
    <property type="entry name" value="CheY-like"/>
    <property type="match status" value="1"/>
</dbReference>
<dbReference type="CDD" id="cd17546">
    <property type="entry name" value="REC_hyHK_CKI1_RcsC-like"/>
    <property type="match status" value="1"/>
</dbReference>
<dbReference type="InterPro" id="IPR001789">
    <property type="entry name" value="Sig_transdc_resp-reg_receiver"/>
</dbReference>
<keyword evidence="1" id="KW-0597">Phosphoprotein</keyword>
<dbReference type="PROSITE" id="PS50110">
    <property type="entry name" value="RESPONSE_REGULATORY"/>
    <property type="match status" value="1"/>
</dbReference>
<evidence type="ECO:0000259" key="2">
    <source>
        <dbReference type="PROSITE" id="PS50110"/>
    </source>
</evidence>
<keyword evidence="4" id="KW-1185">Reference proteome</keyword>
<gene>
    <name evidence="3" type="ORF">ACFSKO_20405</name>
</gene>
<dbReference type="InterPro" id="IPR011006">
    <property type="entry name" value="CheY-like_superfamily"/>
</dbReference>
<proteinExistence type="predicted"/>
<dbReference type="PANTHER" id="PTHR43228">
    <property type="entry name" value="TWO-COMPONENT RESPONSE REGULATOR"/>
    <property type="match status" value="1"/>
</dbReference>
<dbReference type="Proteomes" id="UP001597294">
    <property type="component" value="Unassembled WGS sequence"/>
</dbReference>
<accession>A0ABW5BR48</accession>
<evidence type="ECO:0000313" key="3">
    <source>
        <dbReference type="EMBL" id="MFD2207986.1"/>
    </source>
</evidence>
<evidence type="ECO:0000256" key="1">
    <source>
        <dbReference type="PROSITE-ProRule" id="PRU00169"/>
    </source>
</evidence>
<comment type="caution">
    <text evidence="3">The sequence shown here is derived from an EMBL/GenBank/DDBJ whole genome shotgun (WGS) entry which is preliminary data.</text>
</comment>
<dbReference type="PANTHER" id="PTHR43228:SF1">
    <property type="entry name" value="TWO-COMPONENT RESPONSE REGULATOR ARR22"/>
    <property type="match status" value="1"/>
</dbReference>
<dbReference type="EMBL" id="JBHUII010000013">
    <property type="protein sequence ID" value="MFD2207986.1"/>
    <property type="molecule type" value="Genomic_DNA"/>
</dbReference>
<dbReference type="SMART" id="SM00448">
    <property type="entry name" value="REC"/>
    <property type="match status" value="1"/>
</dbReference>
<sequence length="121" mass="13543">MKTCLVVDDSKVVRMVARKILEGLNFQVEEAEDGQKALDACVASMPDAVLLDWNMPVKDGLEFLKDLRVLQDVEQPIVVFCTTENDMQHIQQAIAAGANEYIMKPFDSDIIESKFIQVGLI</sequence>
<feature type="domain" description="Response regulatory" evidence="2">
    <location>
        <begin position="3"/>
        <end position="119"/>
    </location>
</feature>
<dbReference type="RefSeq" id="WP_380255166.1">
    <property type="nucleotide sequence ID" value="NZ_JBHUII010000013.1"/>
</dbReference>
<dbReference type="InterPro" id="IPR052048">
    <property type="entry name" value="ST_Response_Regulator"/>
</dbReference>
<organism evidence="3 4">
    <name type="scientific">Kiloniella antarctica</name>
    <dbReference type="NCBI Taxonomy" id="1550907"/>
    <lineage>
        <taxon>Bacteria</taxon>
        <taxon>Pseudomonadati</taxon>
        <taxon>Pseudomonadota</taxon>
        <taxon>Alphaproteobacteria</taxon>
        <taxon>Rhodospirillales</taxon>
        <taxon>Kiloniellaceae</taxon>
        <taxon>Kiloniella</taxon>
    </lineage>
</organism>
<evidence type="ECO:0000313" key="4">
    <source>
        <dbReference type="Proteomes" id="UP001597294"/>
    </source>
</evidence>
<dbReference type="Pfam" id="PF00072">
    <property type="entry name" value="Response_reg"/>
    <property type="match status" value="1"/>
</dbReference>
<name>A0ABW5BR48_9PROT</name>
<feature type="modified residue" description="4-aspartylphosphate" evidence="1">
    <location>
        <position position="52"/>
    </location>
</feature>
<dbReference type="Gene3D" id="3.40.50.2300">
    <property type="match status" value="1"/>
</dbReference>